<keyword evidence="4 6" id="KW-0472">Membrane</keyword>
<reference evidence="8 9" key="1">
    <citation type="journal article" date="2010" name="Cell">
        <title>The genome of Naegleria gruberi illuminates early eukaryotic versatility.</title>
        <authorList>
            <person name="Fritz-Laylin L.K."/>
            <person name="Prochnik S.E."/>
            <person name="Ginger M.L."/>
            <person name="Dacks J.B."/>
            <person name="Carpenter M.L."/>
            <person name="Field M.C."/>
            <person name="Kuo A."/>
            <person name="Paredez A."/>
            <person name="Chapman J."/>
            <person name="Pham J."/>
            <person name="Shu S."/>
            <person name="Neupane R."/>
            <person name="Cipriano M."/>
            <person name="Mancuso J."/>
            <person name="Tu H."/>
            <person name="Salamov A."/>
            <person name="Lindquist E."/>
            <person name="Shapiro H."/>
            <person name="Lucas S."/>
            <person name="Grigoriev I.V."/>
            <person name="Cande W.Z."/>
            <person name="Fulton C."/>
            <person name="Rokhsar D.S."/>
            <person name="Dawson S.C."/>
        </authorList>
    </citation>
    <scope>NUCLEOTIDE SEQUENCE [LARGE SCALE GENOMIC DNA]</scope>
    <source>
        <strain evidence="8 9">NEG-M</strain>
    </source>
</reference>
<dbReference type="VEuPathDB" id="AmoebaDB:NAEGRDRAFT_62140"/>
<keyword evidence="9" id="KW-1185">Reference proteome</keyword>
<gene>
    <name evidence="8" type="ORF">NAEGRDRAFT_62140</name>
</gene>
<feature type="transmembrane region" description="Helical" evidence="6">
    <location>
        <begin position="444"/>
        <end position="462"/>
    </location>
</feature>
<evidence type="ECO:0000259" key="7">
    <source>
        <dbReference type="Pfam" id="PF00892"/>
    </source>
</evidence>
<evidence type="ECO:0000256" key="4">
    <source>
        <dbReference type="ARBA" id="ARBA00023136"/>
    </source>
</evidence>
<evidence type="ECO:0000313" key="9">
    <source>
        <dbReference type="Proteomes" id="UP000006671"/>
    </source>
</evidence>
<organism evidence="9">
    <name type="scientific">Naegleria gruberi</name>
    <name type="common">Amoeba</name>
    <dbReference type="NCBI Taxonomy" id="5762"/>
    <lineage>
        <taxon>Eukaryota</taxon>
        <taxon>Discoba</taxon>
        <taxon>Heterolobosea</taxon>
        <taxon>Tetramitia</taxon>
        <taxon>Eutetramitia</taxon>
        <taxon>Vahlkampfiidae</taxon>
        <taxon>Naegleria</taxon>
    </lineage>
</organism>
<dbReference type="InterPro" id="IPR030184">
    <property type="entry name" value="WAT1-related"/>
</dbReference>
<dbReference type="OrthoDB" id="1728340at2759"/>
<evidence type="ECO:0000256" key="6">
    <source>
        <dbReference type="SAM" id="Phobius"/>
    </source>
</evidence>
<dbReference type="EMBL" id="GG738847">
    <property type="protein sequence ID" value="EFC49638.1"/>
    <property type="molecule type" value="Genomic_DNA"/>
</dbReference>
<dbReference type="InterPro" id="IPR037185">
    <property type="entry name" value="EmrE-like"/>
</dbReference>
<accession>D2V020</accession>
<proteinExistence type="predicted"/>
<feature type="domain" description="EamA" evidence="7">
    <location>
        <begin position="379"/>
        <end position="517"/>
    </location>
</feature>
<feature type="compositionally biased region" description="Acidic residues" evidence="5">
    <location>
        <begin position="571"/>
        <end position="581"/>
    </location>
</feature>
<feature type="transmembrane region" description="Helical" evidence="6">
    <location>
        <begin position="474"/>
        <end position="495"/>
    </location>
</feature>
<dbReference type="Proteomes" id="UP000006671">
    <property type="component" value="Unassembled WGS sequence"/>
</dbReference>
<dbReference type="RefSeq" id="XP_002682382.1">
    <property type="nucleotide sequence ID" value="XM_002682336.1"/>
</dbReference>
<evidence type="ECO:0000256" key="3">
    <source>
        <dbReference type="ARBA" id="ARBA00022989"/>
    </source>
</evidence>
<dbReference type="OMA" id="RWIYSIF"/>
<feature type="transmembrane region" description="Helical" evidence="6">
    <location>
        <begin position="288"/>
        <end position="308"/>
    </location>
</feature>
<dbReference type="InParanoid" id="D2V020"/>
<feature type="transmembrane region" description="Helical" evidence="6">
    <location>
        <begin position="315"/>
        <end position="337"/>
    </location>
</feature>
<dbReference type="PANTHER" id="PTHR31218">
    <property type="entry name" value="WAT1-RELATED PROTEIN"/>
    <property type="match status" value="1"/>
</dbReference>
<sequence>MNYEEAEELDEEIYYTSSNVNLLEEEEVDNGELENDHLPHSFSSSFPFHSSNDGYNINSNNNGSTIGISIGINNDEGNSQIISPSSPSGFAHHDLLASIHSGPTIDSMSIDEEQDNIMDNNNIENGVVGGNNKKPTSIPLRIWNFLTGNVIAHLMIWTNLTLFSGFLILSPYGLKIYNPIIFSFFRGVVLVISLFPIMLFVDRKFKFKSETKLINRAFAFRKKYPSIYGSKYWRWIYSIFYNDKAVIPSFVLARLPSFKQSKQLAWCGALAVVNQLLFVAGLNLTSSTVTGVVQPLVAIMVCVISMMLGRESKSYVKFFGSLIAVVGAISMLVASALTKDAVNQRAMEPDTFENLSPFERLPEYFALLAPVTPSNVAFMFGLICLLGNTMSYSLYLVTQKTLLDKGVPPLTVTFWSFFFGLAVSFISSLYFFPNFNYRRVDLRSILSILYAAIPYGAVQFSLSAIASKMLTPTIVGVYSTISPLVAIITGVFAFGESPSPWILIGAGLILVGVFVVIGHRYAETRSKNKSTTSNNQNEQLDNGNEIEDKSISSTAFSSAVNLDITPSDSFQEVEDSYEEETPNFKSL</sequence>
<feature type="transmembrane region" description="Helical" evidence="6">
    <location>
        <begin position="410"/>
        <end position="432"/>
    </location>
</feature>
<feature type="transmembrane region" description="Helical" evidence="6">
    <location>
        <begin position="142"/>
        <end position="168"/>
    </location>
</feature>
<comment type="subcellular location">
    <subcellularLocation>
        <location evidence="1">Membrane</location>
        <topology evidence="1">Multi-pass membrane protein</topology>
    </subcellularLocation>
</comment>
<feature type="region of interest" description="Disordered" evidence="5">
    <location>
        <begin position="526"/>
        <end position="546"/>
    </location>
</feature>
<keyword evidence="3 6" id="KW-1133">Transmembrane helix</keyword>
<feature type="transmembrane region" description="Helical" evidence="6">
    <location>
        <begin position="264"/>
        <end position="282"/>
    </location>
</feature>
<dbReference type="InterPro" id="IPR000620">
    <property type="entry name" value="EamA_dom"/>
</dbReference>
<dbReference type="KEGG" id="ngr:NAEGRDRAFT_62140"/>
<dbReference type="AlphaFoldDB" id="D2V020"/>
<protein>
    <submittedName>
        <fullName evidence="8">Predicted protein</fullName>
    </submittedName>
</protein>
<evidence type="ECO:0000256" key="5">
    <source>
        <dbReference type="SAM" id="MobiDB-lite"/>
    </source>
</evidence>
<evidence type="ECO:0000256" key="1">
    <source>
        <dbReference type="ARBA" id="ARBA00004141"/>
    </source>
</evidence>
<feature type="transmembrane region" description="Helical" evidence="6">
    <location>
        <begin position="180"/>
        <end position="201"/>
    </location>
</feature>
<dbReference type="Pfam" id="PF00892">
    <property type="entry name" value="EamA"/>
    <property type="match status" value="1"/>
</dbReference>
<keyword evidence="2 6" id="KW-0812">Transmembrane</keyword>
<dbReference type="SUPFAM" id="SSF103481">
    <property type="entry name" value="Multidrug resistance efflux transporter EmrE"/>
    <property type="match status" value="2"/>
</dbReference>
<feature type="region of interest" description="Disordered" evidence="5">
    <location>
        <begin position="566"/>
        <end position="587"/>
    </location>
</feature>
<feature type="transmembrane region" description="Helical" evidence="6">
    <location>
        <begin position="376"/>
        <end position="398"/>
    </location>
</feature>
<feature type="transmembrane region" description="Helical" evidence="6">
    <location>
        <begin position="501"/>
        <end position="522"/>
    </location>
</feature>
<evidence type="ECO:0000256" key="2">
    <source>
        <dbReference type="ARBA" id="ARBA00022692"/>
    </source>
</evidence>
<name>D2V020_NAEGR</name>
<dbReference type="GO" id="GO:0016020">
    <property type="term" value="C:membrane"/>
    <property type="evidence" value="ECO:0007669"/>
    <property type="project" value="UniProtKB-SubCell"/>
</dbReference>
<evidence type="ECO:0000313" key="8">
    <source>
        <dbReference type="EMBL" id="EFC49638.1"/>
    </source>
</evidence>
<dbReference type="GO" id="GO:0022857">
    <property type="term" value="F:transmembrane transporter activity"/>
    <property type="evidence" value="ECO:0007669"/>
    <property type="project" value="InterPro"/>
</dbReference>
<dbReference type="GeneID" id="8855259"/>